<protein>
    <submittedName>
        <fullName evidence="1">Uncharacterized protein</fullName>
    </submittedName>
</protein>
<dbReference type="PROSITE" id="PS51257">
    <property type="entry name" value="PROKAR_LIPOPROTEIN"/>
    <property type="match status" value="1"/>
</dbReference>
<reference evidence="1 2" key="1">
    <citation type="submission" date="2017-05" db="EMBL/GenBank/DDBJ databases">
        <authorList>
            <person name="Varghese N."/>
            <person name="Submissions S."/>
        </authorList>
    </citation>
    <scope>NUCLEOTIDE SEQUENCE [LARGE SCALE GENOMIC DNA]</scope>
    <source>
        <strain evidence="1 2">DSM 19036</strain>
    </source>
</reference>
<sequence length="272" mass="30935">MKLRLLTLLFAVALYSCTQKEQGKIYSPRSLTEKENFNQFQKGTEQPLTIYKYAEQEGKAQGGEHDRFGVKFRDTTVRIQLDPQDKDAVADHFALAEFLNTQKTSLLVQIADHSGLTAPFYLISVKDGKLEVVSIYRPSSGGDDQRFTRGLSRVGRSGYLINNDFFITTVDAKVYAIKRQNPDERIQGLYFINSTDKKTLVFLLSSSLYQVNYPTGEVYTQPLPAGMPKAAAQVFPWVQNNFSWQTDSRGISFLKKNKDDNRIIDIKDFKKS</sequence>
<evidence type="ECO:0000313" key="1">
    <source>
        <dbReference type="EMBL" id="SMO61245.1"/>
    </source>
</evidence>
<organism evidence="1 2">
    <name type="scientific">Pedobacter westerhofensis</name>
    <dbReference type="NCBI Taxonomy" id="425512"/>
    <lineage>
        <taxon>Bacteria</taxon>
        <taxon>Pseudomonadati</taxon>
        <taxon>Bacteroidota</taxon>
        <taxon>Sphingobacteriia</taxon>
        <taxon>Sphingobacteriales</taxon>
        <taxon>Sphingobacteriaceae</taxon>
        <taxon>Pedobacter</taxon>
    </lineage>
</organism>
<dbReference type="RefSeq" id="WP_142527800.1">
    <property type="nucleotide sequence ID" value="NZ_CBCSJO010000001.1"/>
</dbReference>
<dbReference type="AlphaFoldDB" id="A0A521CPD6"/>
<dbReference type="OrthoDB" id="750652at2"/>
<name>A0A521CPD6_9SPHI</name>
<dbReference type="EMBL" id="FXTN01000004">
    <property type="protein sequence ID" value="SMO61245.1"/>
    <property type="molecule type" value="Genomic_DNA"/>
</dbReference>
<evidence type="ECO:0000313" key="2">
    <source>
        <dbReference type="Proteomes" id="UP000320300"/>
    </source>
</evidence>
<accession>A0A521CPD6</accession>
<gene>
    <name evidence="1" type="ORF">SAMN06265348_10489</name>
</gene>
<dbReference type="Proteomes" id="UP000320300">
    <property type="component" value="Unassembled WGS sequence"/>
</dbReference>
<proteinExistence type="predicted"/>
<keyword evidence="2" id="KW-1185">Reference proteome</keyword>